<sequence length="461" mass="51725">MPGLALDTPDAVERVRLHITPFNSELLDKILAPSVKAQADNISFHTVQTFPDRGFGYVELPAMEAEKLRKKLNGSTLRGSKVRVEAAKAEKKRGSDAEVEEDDGESTTPRVKKVRKRAEQDVLPGHELEDGRHIKRGWMEKSSRKSRRKPSGSDGDLESKSLLFKTAVPPNASPLDMQTKDKKKARKSKDEKKSKKKVVVEEFSKSYKPEVHDADTAAGAHVPMSYEDGKGWVAEDGDVVDPEPPARRRKSKRESEPRVSAVQSQDTRDVADSLPPDEPVASDTCMIIDASTEGTKEVHPLEALFKRPASKTSDDAKPRPKPIDTSFSLFDVSTAANEEDDDEGGEVDMPPQTPHTRRDLEWRSIRSAAPTPDTAALGRHFSFPSDDRSDEDDDVDMQNEAEPEQPNDGEEGAQHREGESAFRKWFYENRGDLNRGWKKRRREEKKVLRQRESRRLSSKIA</sequence>
<feature type="region of interest" description="Disordered" evidence="1">
    <location>
        <begin position="83"/>
        <end position="425"/>
    </location>
</feature>
<dbReference type="OrthoDB" id="3595585at2759"/>
<evidence type="ECO:0008006" key="4">
    <source>
        <dbReference type="Google" id="ProtNLM"/>
    </source>
</evidence>
<evidence type="ECO:0000313" key="2">
    <source>
        <dbReference type="EMBL" id="KAF2487934.1"/>
    </source>
</evidence>
<dbReference type="Proteomes" id="UP000799767">
    <property type="component" value="Unassembled WGS sequence"/>
</dbReference>
<organism evidence="2 3">
    <name type="scientific">Neohortaea acidophila</name>
    <dbReference type="NCBI Taxonomy" id="245834"/>
    <lineage>
        <taxon>Eukaryota</taxon>
        <taxon>Fungi</taxon>
        <taxon>Dikarya</taxon>
        <taxon>Ascomycota</taxon>
        <taxon>Pezizomycotina</taxon>
        <taxon>Dothideomycetes</taxon>
        <taxon>Dothideomycetidae</taxon>
        <taxon>Mycosphaerellales</taxon>
        <taxon>Teratosphaeriaceae</taxon>
        <taxon>Neohortaea</taxon>
    </lineage>
</organism>
<dbReference type="RefSeq" id="XP_033594503.1">
    <property type="nucleotide sequence ID" value="XM_033735849.1"/>
</dbReference>
<feature type="compositionally biased region" description="Basic and acidic residues" evidence="1">
    <location>
        <begin position="188"/>
        <end position="215"/>
    </location>
</feature>
<gene>
    <name evidence="2" type="ORF">BDY17DRAFT_314734</name>
</gene>
<dbReference type="Gene3D" id="3.30.70.330">
    <property type="match status" value="1"/>
</dbReference>
<dbReference type="InterPro" id="IPR035979">
    <property type="entry name" value="RBD_domain_sf"/>
</dbReference>
<protein>
    <recommendedName>
        <fullName evidence="4">RRM domain-containing protein</fullName>
    </recommendedName>
</protein>
<feature type="region of interest" description="Disordered" evidence="1">
    <location>
        <begin position="437"/>
        <end position="461"/>
    </location>
</feature>
<dbReference type="GO" id="GO:0003676">
    <property type="term" value="F:nucleic acid binding"/>
    <property type="evidence" value="ECO:0007669"/>
    <property type="project" value="InterPro"/>
</dbReference>
<feature type="compositionally biased region" description="Acidic residues" evidence="1">
    <location>
        <begin position="388"/>
        <end position="411"/>
    </location>
</feature>
<keyword evidence="3" id="KW-1185">Reference proteome</keyword>
<feature type="compositionally biased region" description="Basic and acidic residues" evidence="1">
    <location>
        <begin position="444"/>
        <end position="455"/>
    </location>
</feature>
<feature type="compositionally biased region" description="Basic and acidic residues" evidence="1">
    <location>
        <begin position="117"/>
        <end position="143"/>
    </location>
</feature>
<dbReference type="EMBL" id="MU001631">
    <property type="protein sequence ID" value="KAF2487934.1"/>
    <property type="molecule type" value="Genomic_DNA"/>
</dbReference>
<feature type="compositionally biased region" description="Basic and acidic residues" evidence="1">
    <location>
        <begin position="83"/>
        <end position="96"/>
    </location>
</feature>
<dbReference type="AlphaFoldDB" id="A0A6A6Q7G1"/>
<feature type="compositionally biased region" description="Basic and acidic residues" evidence="1">
    <location>
        <begin position="312"/>
        <end position="322"/>
    </location>
</feature>
<evidence type="ECO:0000313" key="3">
    <source>
        <dbReference type="Proteomes" id="UP000799767"/>
    </source>
</evidence>
<name>A0A6A6Q7G1_9PEZI</name>
<evidence type="ECO:0000256" key="1">
    <source>
        <dbReference type="SAM" id="MobiDB-lite"/>
    </source>
</evidence>
<dbReference type="SUPFAM" id="SSF54928">
    <property type="entry name" value="RNA-binding domain, RBD"/>
    <property type="match status" value="1"/>
</dbReference>
<feature type="compositionally biased region" description="Basic and acidic residues" evidence="1">
    <location>
        <begin position="412"/>
        <end position="425"/>
    </location>
</feature>
<proteinExistence type="predicted"/>
<feature type="compositionally biased region" description="Acidic residues" evidence="1">
    <location>
        <begin position="337"/>
        <end position="346"/>
    </location>
</feature>
<reference evidence="2" key="1">
    <citation type="journal article" date="2020" name="Stud. Mycol.">
        <title>101 Dothideomycetes genomes: a test case for predicting lifestyles and emergence of pathogens.</title>
        <authorList>
            <person name="Haridas S."/>
            <person name="Albert R."/>
            <person name="Binder M."/>
            <person name="Bloem J."/>
            <person name="Labutti K."/>
            <person name="Salamov A."/>
            <person name="Andreopoulos B."/>
            <person name="Baker S."/>
            <person name="Barry K."/>
            <person name="Bills G."/>
            <person name="Bluhm B."/>
            <person name="Cannon C."/>
            <person name="Castanera R."/>
            <person name="Culley D."/>
            <person name="Daum C."/>
            <person name="Ezra D."/>
            <person name="Gonzalez J."/>
            <person name="Henrissat B."/>
            <person name="Kuo A."/>
            <person name="Liang C."/>
            <person name="Lipzen A."/>
            <person name="Lutzoni F."/>
            <person name="Magnuson J."/>
            <person name="Mondo S."/>
            <person name="Nolan M."/>
            <person name="Ohm R."/>
            <person name="Pangilinan J."/>
            <person name="Park H.-J."/>
            <person name="Ramirez L."/>
            <person name="Alfaro M."/>
            <person name="Sun H."/>
            <person name="Tritt A."/>
            <person name="Yoshinaga Y."/>
            <person name="Zwiers L.-H."/>
            <person name="Turgeon B."/>
            <person name="Goodwin S."/>
            <person name="Spatafora J."/>
            <person name="Crous P."/>
            <person name="Grigoriev I."/>
        </authorList>
    </citation>
    <scope>NUCLEOTIDE SEQUENCE</scope>
    <source>
        <strain evidence="2">CBS 113389</strain>
    </source>
</reference>
<dbReference type="GeneID" id="54476851"/>
<accession>A0A6A6Q7G1</accession>
<dbReference type="InterPro" id="IPR012677">
    <property type="entry name" value="Nucleotide-bd_a/b_plait_sf"/>
</dbReference>